<dbReference type="InterPro" id="IPR008065">
    <property type="entry name" value="NPFF"/>
</dbReference>
<organism evidence="2 3">
    <name type="scientific">Sphenodon punctatus</name>
    <name type="common">Tuatara</name>
    <name type="synonym">Hatteria punctata</name>
    <dbReference type="NCBI Taxonomy" id="8508"/>
    <lineage>
        <taxon>Eukaryota</taxon>
        <taxon>Metazoa</taxon>
        <taxon>Chordata</taxon>
        <taxon>Craniata</taxon>
        <taxon>Vertebrata</taxon>
        <taxon>Euteleostomi</taxon>
        <taxon>Lepidosauria</taxon>
        <taxon>Sphenodontia</taxon>
        <taxon>Sphenodontidae</taxon>
        <taxon>Sphenodon</taxon>
    </lineage>
</organism>
<dbReference type="AlphaFoldDB" id="A0A8D0GLB6"/>
<dbReference type="PANTHER" id="PTHR15044">
    <property type="entry name" value="NEUROPEPTIDE FF"/>
    <property type="match status" value="1"/>
</dbReference>
<dbReference type="GO" id="GO:0005184">
    <property type="term" value="F:neuropeptide hormone activity"/>
    <property type="evidence" value="ECO:0007669"/>
    <property type="project" value="InterPro"/>
</dbReference>
<dbReference type="PANTHER" id="PTHR15044:SF0">
    <property type="entry name" value="PRO-FMRFAMIDE-RELATED NEUROPEPTIDE FF"/>
    <property type="match status" value="1"/>
</dbReference>
<dbReference type="Proteomes" id="UP000694392">
    <property type="component" value="Unplaced"/>
</dbReference>
<dbReference type="Ensembl" id="ENSSPUT00000008108.1">
    <property type="protein sequence ID" value="ENSSPUP00000007613.1"/>
    <property type="gene ID" value="ENSSPUG00000005876.1"/>
</dbReference>
<keyword evidence="3" id="KW-1185">Reference proteome</keyword>
<dbReference type="Pfam" id="PF15085">
    <property type="entry name" value="NPFF"/>
    <property type="match status" value="1"/>
</dbReference>
<evidence type="ECO:0000256" key="1">
    <source>
        <dbReference type="SAM" id="MobiDB-lite"/>
    </source>
</evidence>
<protein>
    <submittedName>
        <fullName evidence="2">Neuropeptide FF-amide peptide</fullName>
    </submittedName>
</protein>
<evidence type="ECO:0000313" key="3">
    <source>
        <dbReference type="Proteomes" id="UP000694392"/>
    </source>
</evidence>
<feature type="compositionally biased region" description="Basic and acidic residues" evidence="1">
    <location>
        <begin position="29"/>
        <end position="43"/>
    </location>
</feature>
<evidence type="ECO:0000313" key="2">
    <source>
        <dbReference type="Ensembl" id="ENSSPUP00000007613.1"/>
    </source>
</evidence>
<dbReference type="GO" id="GO:0043679">
    <property type="term" value="C:axon terminus"/>
    <property type="evidence" value="ECO:0007669"/>
    <property type="project" value="TreeGrafter"/>
</dbReference>
<gene>
    <name evidence="2" type="primary">NPFF</name>
</gene>
<proteinExistence type="predicted"/>
<dbReference type="GO" id="GO:0005615">
    <property type="term" value="C:extracellular space"/>
    <property type="evidence" value="ECO:0007669"/>
    <property type="project" value="TreeGrafter"/>
</dbReference>
<sequence length="104" mass="11480">MLLGFSSRGAAPSPPPPTYGSLSPPHPQQQEREDTHSPPDEHPLGTVLRSLLHALQRPGRSPAFLFQPQRFGRDARGPFTNGGRITSRAPQFWSMAVPQRFGKK</sequence>
<dbReference type="GO" id="GO:0030425">
    <property type="term" value="C:dendrite"/>
    <property type="evidence" value="ECO:0007669"/>
    <property type="project" value="TreeGrafter"/>
</dbReference>
<dbReference type="GeneTree" id="ENSGT00390000015021"/>
<dbReference type="PRINTS" id="PR01682">
    <property type="entry name" value="FMRFAMIDEPEP"/>
</dbReference>
<dbReference type="GO" id="GO:0098794">
    <property type="term" value="C:postsynapse"/>
    <property type="evidence" value="ECO:0007669"/>
    <property type="project" value="GOC"/>
</dbReference>
<reference evidence="2" key="1">
    <citation type="submission" date="2025-08" db="UniProtKB">
        <authorList>
            <consortium name="Ensembl"/>
        </authorList>
    </citation>
    <scope>IDENTIFICATION</scope>
</reference>
<dbReference type="GO" id="GO:0043204">
    <property type="term" value="C:perikaryon"/>
    <property type="evidence" value="ECO:0007669"/>
    <property type="project" value="TreeGrafter"/>
</dbReference>
<feature type="compositionally biased region" description="Low complexity" evidence="1">
    <location>
        <begin position="1"/>
        <end position="11"/>
    </location>
</feature>
<dbReference type="GO" id="GO:0001664">
    <property type="term" value="F:G protein-coupled receptor binding"/>
    <property type="evidence" value="ECO:0007669"/>
    <property type="project" value="TreeGrafter"/>
</dbReference>
<name>A0A8D0GLB6_SPHPU</name>
<reference evidence="2" key="2">
    <citation type="submission" date="2025-09" db="UniProtKB">
        <authorList>
            <consortium name="Ensembl"/>
        </authorList>
    </citation>
    <scope>IDENTIFICATION</scope>
</reference>
<dbReference type="GO" id="GO:0060079">
    <property type="term" value="P:excitatory postsynaptic potential"/>
    <property type="evidence" value="ECO:0007669"/>
    <property type="project" value="TreeGrafter"/>
</dbReference>
<dbReference type="GO" id="GO:0007218">
    <property type="term" value="P:neuropeptide signaling pathway"/>
    <property type="evidence" value="ECO:0007669"/>
    <property type="project" value="Ensembl"/>
</dbReference>
<accession>A0A8D0GLB6</accession>
<feature type="region of interest" description="Disordered" evidence="1">
    <location>
        <begin position="1"/>
        <end position="46"/>
    </location>
</feature>